<evidence type="ECO:0000313" key="10">
    <source>
        <dbReference type="EMBL" id="KAK6499891.1"/>
    </source>
</evidence>
<dbReference type="EMBL" id="JAVHJL010000007">
    <property type="protein sequence ID" value="KAK6499891.1"/>
    <property type="molecule type" value="Genomic_DNA"/>
</dbReference>
<feature type="transmembrane region" description="Helical" evidence="8">
    <location>
        <begin position="412"/>
        <end position="429"/>
    </location>
</feature>
<evidence type="ECO:0000256" key="7">
    <source>
        <dbReference type="SAM" id="MobiDB-lite"/>
    </source>
</evidence>
<dbReference type="GO" id="GO:0016020">
    <property type="term" value="C:membrane"/>
    <property type="evidence" value="ECO:0007669"/>
    <property type="project" value="UniProtKB-SubCell"/>
</dbReference>
<comment type="caution">
    <text evidence="10">The sequence shown here is derived from an EMBL/GenBank/DDBJ whole genome shotgun (WGS) entry which is preliminary data.</text>
</comment>
<feature type="region of interest" description="Disordered" evidence="7">
    <location>
        <begin position="116"/>
        <end position="135"/>
    </location>
</feature>
<keyword evidence="11" id="KW-1185">Reference proteome</keyword>
<dbReference type="GO" id="GO:0004252">
    <property type="term" value="F:serine-type endopeptidase activity"/>
    <property type="evidence" value="ECO:0007669"/>
    <property type="project" value="InterPro"/>
</dbReference>
<feature type="transmembrane region" description="Helical" evidence="8">
    <location>
        <begin position="256"/>
        <end position="276"/>
    </location>
</feature>
<accession>A0AAV9W249</accession>
<dbReference type="PANTHER" id="PTHR43731">
    <property type="entry name" value="RHOMBOID PROTEASE"/>
    <property type="match status" value="1"/>
</dbReference>
<gene>
    <name evidence="10" type="ORF">TWF481_010248</name>
</gene>
<dbReference type="InterPro" id="IPR050925">
    <property type="entry name" value="Rhomboid_protease_S54"/>
</dbReference>
<feature type="transmembrane region" description="Helical" evidence="8">
    <location>
        <begin position="283"/>
        <end position="300"/>
    </location>
</feature>
<reference evidence="10 11" key="1">
    <citation type="submission" date="2023-08" db="EMBL/GenBank/DDBJ databases">
        <authorList>
            <person name="Palmer J.M."/>
        </authorList>
    </citation>
    <scope>NUCLEOTIDE SEQUENCE [LARGE SCALE GENOMIC DNA]</scope>
    <source>
        <strain evidence="10 11">TWF481</strain>
    </source>
</reference>
<organism evidence="10 11">
    <name type="scientific">Arthrobotrys musiformis</name>
    <dbReference type="NCBI Taxonomy" id="47236"/>
    <lineage>
        <taxon>Eukaryota</taxon>
        <taxon>Fungi</taxon>
        <taxon>Dikarya</taxon>
        <taxon>Ascomycota</taxon>
        <taxon>Pezizomycotina</taxon>
        <taxon>Orbiliomycetes</taxon>
        <taxon>Orbiliales</taxon>
        <taxon>Orbiliaceae</taxon>
        <taxon>Arthrobotrys</taxon>
    </lineage>
</organism>
<comment type="similarity">
    <text evidence="2">Belongs to the peptidase S54 family.</text>
</comment>
<dbReference type="SUPFAM" id="SSF144091">
    <property type="entry name" value="Rhomboid-like"/>
    <property type="match status" value="1"/>
</dbReference>
<keyword evidence="5 8" id="KW-1133">Transmembrane helix</keyword>
<dbReference type="Pfam" id="PF01694">
    <property type="entry name" value="Rhomboid"/>
    <property type="match status" value="1"/>
</dbReference>
<feature type="domain" description="Peptidase S54 rhomboid" evidence="9">
    <location>
        <begin position="243"/>
        <end position="429"/>
    </location>
</feature>
<keyword evidence="3 8" id="KW-0812">Transmembrane</keyword>
<evidence type="ECO:0000256" key="5">
    <source>
        <dbReference type="ARBA" id="ARBA00022989"/>
    </source>
</evidence>
<keyword evidence="6 8" id="KW-0472">Membrane</keyword>
<feature type="region of interest" description="Disordered" evidence="7">
    <location>
        <begin position="75"/>
        <end position="105"/>
    </location>
</feature>
<feature type="transmembrane region" description="Helical" evidence="8">
    <location>
        <begin position="378"/>
        <end position="400"/>
    </location>
</feature>
<evidence type="ECO:0000256" key="1">
    <source>
        <dbReference type="ARBA" id="ARBA00004141"/>
    </source>
</evidence>
<name>A0AAV9W249_9PEZI</name>
<protein>
    <recommendedName>
        <fullName evidence="9">Peptidase S54 rhomboid domain-containing protein</fullName>
    </recommendedName>
</protein>
<evidence type="ECO:0000256" key="8">
    <source>
        <dbReference type="SAM" id="Phobius"/>
    </source>
</evidence>
<evidence type="ECO:0000256" key="4">
    <source>
        <dbReference type="ARBA" id="ARBA00022801"/>
    </source>
</evidence>
<evidence type="ECO:0000313" key="11">
    <source>
        <dbReference type="Proteomes" id="UP001370758"/>
    </source>
</evidence>
<sequence>MNVPLGLRLTSQLFSRPCLQAGARTLLISPLHTPLSLLRPPTSRTIWTSILPKSTIERPKSVSLIATRFVSFNRRARPSPRTRQAPSLPPPPEPTIARPATLTGGAEQEPIRYADYVRPPSDSSEPPPPPPVSPTQRAISRYISLFGVIFLGVHIIWWLPYLSGLGHADEKEKLGELGWFAKYVNPWRDLADRWLTFNPSIAFERLGLNAHPANPAKIRTPSGEEFTFSGYTGSEGESVIAKVTQFLLPTVSHAEVWHLAFNFFALQALSPTIVRYYGFKRALLAYPLIGGLGLALVLVVDRFTNPYTHLDRTTAMLRYRDTDPKQILQQTGRKVTPTEQSEHWLLGQHCRNALGASGVLTGFLAITAIVNPMAKFELMFIPVGISVRTLFMGFVTFDLVGIGMRNEGMGNIGHLAGAVAGIAVWALWLRRVKLPDQVRRQLMMGLRRKKMGLE</sequence>
<dbReference type="Gene3D" id="1.20.1540.10">
    <property type="entry name" value="Rhomboid-like"/>
    <property type="match status" value="1"/>
</dbReference>
<feature type="transmembrane region" description="Helical" evidence="8">
    <location>
        <begin position="142"/>
        <end position="159"/>
    </location>
</feature>
<dbReference type="AlphaFoldDB" id="A0AAV9W249"/>
<comment type="subcellular location">
    <subcellularLocation>
        <location evidence="1">Membrane</location>
        <topology evidence="1">Multi-pass membrane protein</topology>
    </subcellularLocation>
</comment>
<evidence type="ECO:0000259" key="9">
    <source>
        <dbReference type="Pfam" id="PF01694"/>
    </source>
</evidence>
<proteinExistence type="inferred from homology"/>
<dbReference type="Proteomes" id="UP001370758">
    <property type="component" value="Unassembled WGS sequence"/>
</dbReference>
<evidence type="ECO:0000256" key="3">
    <source>
        <dbReference type="ARBA" id="ARBA00022692"/>
    </source>
</evidence>
<dbReference type="InterPro" id="IPR035952">
    <property type="entry name" value="Rhomboid-like_sf"/>
</dbReference>
<evidence type="ECO:0000256" key="2">
    <source>
        <dbReference type="ARBA" id="ARBA00009045"/>
    </source>
</evidence>
<dbReference type="InterPro" id="IPR022764">
    <property type="entry name" value="Peptidase_S54_rhomboid_dom"/>
</dbReference>
<feature type="transmembrane region" description="Helical" evidence="8">
    <location>
        <begin position="353"/>
        <end position="371"/>
    </location>
</feature>
<keyword evidence="4" id="KW-0378">Hydrolase</keyword>
<evidence type="ECO:0000256" key="6">
    <source>
        <dbReference type="ARBA" id="ARBA00023136"/>
    </source>
</evidence>
<dbReference type="PANTHER" id="PTHR43731:SF14">
    <property type="entry name" value="PRESENILIN-ASSOCIATED RHOMBOID-LIKE PROTEIN, MITOCHONDRIAL"/>
    <property type="match status" value="1"/>
</dbReference>